<dbReference type="Gene3D" id="3.20.20.70">
    <property type="entry name" value="Aldolase class I"/>
    <property type="match status" value="1"/>
</dbReference>
<dbReference type="GO" id="GO:0005829">
    <property type="term" value="C:cytosol"/>
    <property type="evidence" value="ECO:0007669"/>
    <property type="project" value="UniProtKB-ARBA"/>
</dbReference>
<evidence type="ECO:0000256" key="3">
    <source>
        <dbReference type="ARBA" id="ARBA00023002"/>
    </source>
</evidence>
<dbReference type="EMBL" id="VFQX01000022">
    <property type="protein sequence ID" value="KAF0980044.1"/>
    <property type="molecule type" value="Genomic_DNA"/>
</dbReference>
<dbReference type="GO" id="GO:0010181">
    <property type="term" value="F:FMN binding"/>
    <property type="evidence" value="ECO:0007669"/>
    <property type="project" value="InterPro"/>
</dbReference>
<dbReference type="VEuPathDB" id="AmoebaDB:NF0107990"/>
<dbReference type="CDD" id="cd02933">
    <property type="entry name" value="OYE_like_FMN"/>
    <property type="match status" value="1"/>
</dbReference>
<keyword evidence="3" id="KW-0560">Oxidoreductase</keyword>
<dbReference type="InterPro" id="IPR045247">
    <property type="entry name" value="Oye-like"/>
</dbReference>
<comment type="similarity">
    <text evidence="2">Belongs to the NADH:flavin oxidoreductase/NADH oxidase family.</text>
</comment>
<evidence type="ECO:0000259" key="4">
    <source>
        <dbReference type="Pfam" id="PF00724"/>
    </source>
</evidence>
<dbReference type="VEuPathDB" id="AmoebaDB:FDP41_001197"/>
<proteinExistence type="inferred from homology"/>
<dbReference type="VEuPathDB" id="AmoebaDB:NfTy_048640"/>
<dbReference type="FunFam" id="3.20.20.70:FF:000059">
    <property type="entry name" value="N-ethylmaleimide reductase, FMN-linked"/>
    <property type="match status" value="1"/>
</dbReference>
<dbReference type="InterPro" id="IPR013785">
    <property type="entry name" value="Aldolase_TIM"/>
</dbReference>
<dbReference type="PANTHER" id="PTHR22893">
    <property type="entry name" value="NADH OXIDOREDUCTASE-RELATED"/>
    <property type="match status" value="1"/>
</dbReference>
<comment type="cofactor">
    <cofactor evidence="1">
        <name>FMN</name>
        <dbReference type="ChEBI" id="CHEBI:58210"/>
    </cofactor>
</comment>
<evidence type="ECO:0000313" key="6">
    <source>
        <dbReference type="Proteomes" id="UP000444721"/>
    </source>
</evidence>
<evidence type="ECO:0000313" key="5">
    <source>
        <dbReference type="EMBL" id="KAF0980044.1"/>
    </source>
</evidence>
<reference evidence="5 6" key="1">
    <citation type="journal article" date="2019" name="Sci. Rep.">
        <title>Nanopore sequencing improves the draft genome of the human pathogenic amoeba Naegleria fowleri.</title>
        <authorList>
            <person name="Liechti N."/>
            <person name="Schurch N."/>
            <person name="Bruggmann R."/>
            <person name="Wittwer M."/>
        </authorList>
    </citation>
    <scope>NUCLEOTIDE SEQUENCE [LARGE SCALE GENOMIC DNA]</scope>
    <source>
        <strain evidence="5 6">ATCC 30894</strain>
    </source>
</reference>
<dbReference type="PANTHER" id="PTHR22893:SF91">
    <property type="entry name" value="NADPH DEHYDROGENASE 2-RELATED"/>
    <property type="match status" value="1"/>
</dbReference>
<dbReference type="Proteomes" id="UP000444721">
    <property type="component" value="Unassembled WGS sequence"/>
</dbReference>
<feature type="domain" description="NADH:flavin oxidoreductase/NADH oxidase N-terminal" evidence="4">
    <location>
        <begin position="25"/>
        <end position="358"/>
    </location>
</feature>
<dbReference type="InterPro" id="IPR001155">
    <property type="entry name" value="OxRdtase_FMN_N"/>
</dbReference>
<dbReference type="Pfam" id="PF00724">
    <property type="entry name" value="Oxidored_FMN"/>
    <property type="match status" value="1"/>
</dbReference>
<keyword evidence="6" id="KW-1185">Reference proteome</keyword>
<comment type="caution">
    <text evidence="5">The sequence shown here is derived from an EMBL/GenBank/DDBJ whole genome shotgun (WGS) entry which is preliminary data.</text>
</comment>
<dbReference type="AlphaFoldDB" id="A0A6A5C0E0"/>
<dbReference type="GO" id="GO:0016628">
    <property type="term" value="F:oxidoreductase activity, acting on the CH-CH group of donors, NAD or NADP as acceptor"/>
    <property type="evidence" value="ECO:0007669"/>
    <property type="project" value="UniProtKB-ARBA"/>
</dbReference>
<dbReference type="OrthoDB" id="1663137at2759"/>
<dbReference type="RefSeq" id="XP_044564757.1">
    <property type="nucleotide sequence ID" value="XM_044702437.1"/>
</dbReference>
<gene>
    <name evidence="5" type="ORF">FDP41_001197</name>
</gene>
<evidence type="ECO:0000256" key="2">
    <source>
        <dbReference type="ARBA" id="ARBA00005979"/>
    </source>
</evidence>
<dbReference type="OMA" id="MMATYYK"/>
<evidence type="ECO:0000256" key="1">
    <source>
        <dbReference type="ARBA" id="ARBA00001917"/>
    </source>
</evidence>
<sequence length="385" mass="42272">MSASSDKKLFTPITLGVAASKLESFKLPRITLSHRVVMAPLTRCRALNGDCEHTDLGAEYYSQRTSPGGLIIAEATQITPQGQGYPCTPGIYSQAQIEAWKKITDSVHKKGGFIFLQLWHVGRQRYANSVSSSAVGIKNAKSYNWETGESVIPETPKSLTVEEIKEIIKQYKQAAINAKLAGFDGVELHAANGYLVDQFLQDGVNKRTDQYGGSIENRLRFMLEAIQAVIEGFDGESHRVGIRLSPSGNFLEISDSNPSALFTAAVKALDAYELAYIHIVEPRVEGGALNDNGEAEKIPIMATRDLKPLTRSPVISAGGFNAQTALEAVEEGVTDMVAFGRYFISTPDLPERIKRGVPFNKYDRSTFYGSSDVKTGYTDYPFYTF</sequence>
<organism evidence="5 6">
    <name type="scientific">Naegleria fowleri</name>
    <name type="common">Brain eating amoeba</name>
    <dbReference type="NCBI Taxonomy" id="5763"/>
    <lineage>
        <taxon>Eukaryota</taxon>
        <taxon>Discoba</taxon>
        <taxon>Heterolobosea</taxon>
        <taxon>Tetramitia</taxon>
        <taxon>Eutetramitia</taxon>
        <taxon>Vahlkampfiidae</taxon>
        <taxon>Naegleria</taxon>
    </lineage>
</organism>
<accession>A0A6A5C0E0</accession>
<protein>
    <recommendedName>
        <fullName evidence="4">NADH:flavin oxidoreductase/NADH oxidase N-terminal domain-containing protein</fullName>
    </recommendedName>
</protein>
<dbReference type="SUPFAM" id="SSF51395">
    <property type="entry name" value="FMN-linked oxidoreductases"/>
    <property type="match status" value="1"/>
</dbReference>
<name>A0A6A5C0E0_NAEFO</name>
<dbReference type="GeneID" id="68108415"/>